<accession>A0AAD6II68</accession>
<reference evidence="3" key="2">
    <citation type="submission" date="2023-01" db="EMBL/GenBank/DDBJ databases">
        <authorList>
            <person name="Petersen C."/>
        </authorList>
    </citation>
    <scope>NUCLEOTIDE SEQUENCE</scope>
    <source>
        <strain evidence="3">IBT 15450</strain>
    </source>
</reference>
<keyword evidence="1" id="KW-0443">Lipid metabolism</keyword>
<gene>
    <name evidence="3" type="ORF">N7460_001495</name>
</gene>
<dbReference type="InterPro" id="IPR016035">
    <property type="entry name" value="Acyl_Trfase/lysoPLipase"/>
</dbReference>
<dbReference type="InterPro" id="IPR002641">
    <property type="entry name" value="PNPLA_dom"/>
</dbReference>
<evidence type="ECO:0000259" key="2">
    <source>
        <dbReference type="Pfam" id="PF01734"/>
    </source>
</evidence>
<comment type="caution">
    <text evidence="3">The sequence shown here is derived from an EMBL/GenBank/DDBJ whole genome shotgun (WGS) entry which is preliminary data.</text>
</comment>
<protein>
    <recommendedName>
        <fullName evidence="2">PNPLA domain-containing protein</fullName>
    </recommendedName>
</protein>
<proteinExistence type="predicted"/>
<sequence length="137" mass="15254">MHAWGWLGYNIGNPWLKFKPLAFTSRFSNKPVIDAINEDVKKSDGPEDHERKASRVLFICATLAEEGTSLLLRSYATQPDDYSRLEVLNHTTINEAVGATSAAPTYMPEVEIQGLRCWDGGLLNNNPIDFPSMGTKI</sequence>
<dbReference type="Gene3D" id="3.40.1090.10">
    <property type="entry name" value="Cytosolic phospholipase A2 catalytic domain"/>
    <property type="match status" value="1"/>
</dbReference>
<evidence type="ECO:0000313" key="3">
    <source>
        <dbReference type="EMBL" id="KAJ6050961.1"/>
    </source>
</evidence>
<evidence type="ECO:0000256" key="1">
    <source>
        <dbReference type="ARBA" id="ARBA00023098"/>
    </source>
</evidence>
<dbReference type="GO" id="GO:0046486">
    <property type="term" value="P:glycerolipid metabolic process"/>
    <property type="evidence" value="ECO:0007669"/>
    <property type="project" value="UniProtKB-ARBA"/>
</dbReference>
<name>A0AAD6II68_PENCN</name>
<dbReference type="Pfam" id="PF01734">
    <property type="entry name" value="Patatin"/>
    <property type="match status" value="1"/>
</dbReference>
<evidence type="ECO:0000313" key="4">
    <source>
        <dbReference type="Proteomes" id="UP001219568"/>
    </source>
</evidence>
<dbReference type="SUPFAM" id="SSF52151">
    <property type="entry name" value="FabD/lysophospholipase-like"/>
    <property type="match status" value="1"/>
</dbReference>
<dbReference type="AlphaFoldDB" id="A0AAD6II68"/>
<dbReference type="Proteomes" id="UP001219568">
    <property type="component" value="Unassembled WGS sequence"/>
</dbReference>
<organism evidence="3 4">
    <name type="scientific">Penicillium canescens</name>
    <dbReference type="NCBI Taxonomy" id="5083"/>
    <lineage>
        <taxon>Eukaryota</taxon>
        <taxon>Fungi</taxon>
        <taxon>Dikarya</taxon>
        <taxon>Ascomycota</taxon>
        <taxon>Pezizomycotina</taxon>
        <taxon>Eurotiomycetes</taxon>
        <taxon>Eurotiomycetidae</taxon>
        <taxon>Eurotiales</taxon>
        <taxon>Aspergillaceae</taxon>
        <taxon>Penicillium</taxon>
    </lineage>
</organism>
<reference evidence="3" key="1">
    <citation type="journal article" date="2023" name="IMA Fungus">
        <title>Comparative genomic study of the Penicillium genus elucidates a diverse pangenome and 15 lateral gene transfer events.</title>
        <authorList>
            <person name="Petersen C."/>
            <person name="Sorensen T."/>
            <person name="Nielsen M.R."/>
            <person name="Sondergaard T.E."/>
            <person name="Sorensen J.L."/>
            <person name="Fitzpatrick D.A."/>
            <person name="Frisvad J.C."/>
            <person name="Nielsen K.L."/>
        </authorList>
    </citation>
    <scope>NUCLEOTIDE SEQUENCE</scope>
    <source>
        <strain evidence="3">IBT 15450</strain>
    </source>
</reference>
<keyword evidence="4" id="KW-1185">Reference proteome</keyword>
<feature type="domain" description="PNPLA" evidence="2">
    <location>
        <begin position="47"/>
        <end position="129"/>
    </location>
</feature>
<dbReference type="EMBL" id="JAQJZL010000002">
    <property type="protein sequence ID" value="KAJ6050961.1"/>
    <property type="molecule type" value="Genomic_DNA"/>
</dbReference>